<reference evidence="16 17" key="1">
    <citation type="submission" date="2018-12" db="EMBL/GenBank/DDBJ databases">
        <authorList>
            <person name="Chong R.A."/>
        </authorList>
    </citation>
    <scope>NUCLEOTIDE SEQUENCE [LARGE SCALE GENOMIC DNA]</scope>
    <source>
        <strain evidence="16 17">Hta</strain>
    </source>
</reference>
<dbReference type="InterPro" id="IPR004364">
    <property type="entry name" value="Aa-tRNA-synt_II"/>
</dbReference>
<sequence length="501" mass="59357">MLENKNSNFSNHESFIRKQKLIQMKREGFIFPNNFYKNTNSKEIHKKYDNNNINHLKDLQVKVSLAGRMLQRRIMGKASFFTLQDMYGKIQVYVSENTIPPQHYNENFKTWDIGDILGVTGILFKTKTEELSVYCTEIQILNKSLKPFPDKFHGLSNIEMRYRKRYLDLISNHQSYKIFQNRSKIIMYIREYMHENDFLEVETPMLQNIPGGAKARPFATYHNEMNTKMYLRIAPELYLKQLIVGGFERIFEINRNFRNEGVSSRHNPEFTMMEMYMAYSNYKNMMIFTENIIRYITRSLFNQTKIKFSKYTFDFSKPFEKLTMNDAILKFHSNIKLTDLKNKNTMQEIAKSMNIQIEDNWTTGKIKNEIFEKTVEKTLIQPTFITEYPIEVSPLSRRNDLDKNITDRFELFIAGYEIGNGFSELNDVEDQKMRFLQQIQNEKIEDHEKTFYDKDYIEALKYGLPPTSGLGIGIDRLVMILTNQISIRDVILFPTLRSSKA</sequence>
<proteinExistence type="inferred from homology"/>
<comment type="catalytic activity">
    <reaction evidence="12 13 14">
        <text>tRNA(Lys) + L-lysine + ATP = L-lysyl-tRNA(Lys) + AMP + diphosphate</text>
        <dbReference type="Rhea" id="RHEA:20792"/>
        <dbReference type="Rhea" id="RHEA-COMP:9696"/>
        <dbReference type="Rhea" id="RHEA-COMP:9697"/>
        <dbReference type="ChEBI" id="CHEBI:30616"/>
        <dbReference type="ChEBI" id="CHEBI:32551"/>
        <dbReference type="ChEBI" id="CHEBI:33019"/>
        <dbReference type="ChEBI" id="CHEBI:78442"/>
        <dbReference type="ChEBI" id="CHEBI:78529"/>
        <dbReference type="ChEBI" id="CHEBI:456215"/>
        <dbReference type="EC" id="6.1.1.6"/>
    </reaction>
</comment>
<evidence type="ECO:0000256" key="2">
    <source>
        <dbReference type="ARBA" id="ARBA00008226"/>
    </source>
</evidence>
<dbReference type="GO" id="GO:0005524">
    <property type="term" value="F:ATP binding"/>
    <property type="evidence" value="ECO:0007669"/>
    <property type="project" value="UniProtKB-UniRule"/>
</dbReference>
<dbReference type="InterPro" id="IPR012340">
    <property type="entry name" value="NA-bd_OB-fold"/>
</dbReference>
<dbReference type="RefSeq" id="WP_158356693.1">
    <property type="nucleotide sequence ID" value="NZ_CP034873.1"/>
</dbReference>
<comment type="subunit">
    <text evidence="3 13">Homodimer.</text>
</comment>
<reference evidence="16 17" key="2">
    <citation type="submission" date="2019-05" db="EMBL/GenBank/DDBJ databases">
        <title>Genome evolution of the obligate endosymbiont Buchnera aphidicola.</title>
        <authorList>
            <person name="Moran N.A."/>
        </authorList>
    </citation>
    <scope>NUCLEOTIDE SEQUENCE [LARGE SCALE GENOMIC DNA]</scope>
    <source>
        <strain evidence="16 17">Hta</strain>
    </source>
</reference>
<keyword evidence="7 13" id="KW-0547">Nucleotide-binding</keyword>
<dbReference type="GO" id="GO:0042803">
    <property type="term" value="F:protein homodimerization activity"/>
    <property type="evidence" value="ECO:0007669"/>
    <property type="project" value="UniProtKB-ARBA"/>
</dbReference>
<keyword evidence="9 13" id="KW-0460">Magnesium</keyword>
<name>A0A4D6XYY9_9GAMM</name>
<dbReference type="PRINTS" id="PR00982">
    <property type="entry name" value="TRNASYNTHLYS"/>
</dbReference>
<dbReference type="OrthoDB" id="9762036at2"/>
<dbReference type="PANTHER" id="PTHR42918:SF15">
    <property type="entry name" value="LYSINE--TRNA LIGASE, CHLOROPLASTIC_MITOCHONDRIAL"/>
    <property type="match status" value="1"/>
</dbReference>
<evidence type="ECO:0000256" key="12">
    <source>
        <dbReference type="ARBA" id="ARBA00048573"/>
    </source>
</evidence>
<dbReference type="FunFam" id="3.30.930.10:FF:000001">
    <property type="entry name" value="Lysine--tRNA ligase"/>
    <property type="match status" value="1"/>
</dbReference>
<evidence type="ECO:0000256" key="13">
    <source>
        <dbReference type="HAMAP-Rule" id="MF_00252"/>
    </source>
</evidence>
<evidence type="ECO:0000256" key="10">
    <source>
        <dbReference type="ARBA" id="ARBA00022917"/>
    </source>
</evidence>
<dbReference type="InterPro" id="IPR004365">
    <property type="entry name" value="NA-bd_OB_tRNA"/>
</dbReference>
<dbReference type="InterPro" id="IPR018149">
    <property type="entry name" value="Lys-tRNA-synth_II_C"/>
</dbReference>
<dbReference type="NCBIfam" id="NF001756">
    <property type="entry name" value="PRK00484.1"/>
    <property type="match status" value="1"/>
</dbReference>
<dbReference type="GO" id="GO:0000049">
    <property type="term" value="F:tRNA binding"/>
    <property type="evidence" value="ECO:0007669"/>
    <property type="project" value="TreeGrafter"/>
</dbReference>
<dbReference type="CDD" id="cd04322">
    <property type="entry name" value="LysRS_N"/>
    <property type="match status" value="1"/>
</dbReference>
<dbReference type="Gene3D" id="2.40.50.140">
    <property type="entry name" value="Nucleic acid-binding proteins"/>
    <property type="match status" value="1"/>
</dbReference>
<dbReference type="EMBL" id="CP034873">
    <property type="protein sequence ID" value="QCI21723.1"/>
    <property type="molecule type" value="Genomic_DNA"/>
</dbReference>
<keyword evidence="10 13" id="KW-0648">Protein biosynthesis</keyword>
<keyword evidence="5 13" id="KW-0436">Ligase</keyword>
<keyword evidence="11 13" id="KW-0030">Aminoacyl-tRNA synthetase</keyword>
<dbReference type="AlphaFoldDB" id="A0A4D6XYY9"/>
<dbReference type="InterPro" id="IPR045864">
    <property type="entry name" value="aa-tRNA-synth_II/BPL/LPL"/>
</dbReference>
<dbReference type="InterPro" id="IPR006195">
    <property type="entry name" value="aa-tRNA-synth_II"/>
</dbReference>
<evidence type="ECO:0000313" key="16">
    <source>
        <dbReference type="EMBL" id="QCI21723.1"/>
    </source>
</evidence>
<feature type="binding site" evidence="13">
    <location>
        <position position="417"/>
    </location>
    <ligand>
        <name>Mg(2+)</name>
        <dbReference type="ChEBI" id="CHEBI:18420"/>
        <label>1</label>
    </ligand>
</feature>
<dbReference type="PROSITE" id="PS50862">
    <property type="entry name" value="AA_TRNA_LIGASE_II"/>
    <property type="match status" value="1"/>
</dbReference>
<dbReference type="GO" id="GO:0005829">
    <property type="term" value="C:cytosol"/>
    <property type="evidence" value="ECO:0007669"/>
    <property type="project" value="TreeGrafter"/>
</dbReference>
<dbReference type="EC" id="6.1.1.6" evidence="13"/>
<evidence type="ECO:0000256" key="5">
    <source>
        <dbReference type="ARBA" id="ARBA00022598"/>
    </source>
</evidence>
<dbReference type="Gene3D" id="3.30.930.10">
    <property type="entry name" value="Bira Bifunctional Protein, Domain 2"/>
    <property type="match status" value="1"/>
</dbReference>
<gene>
    <name evidence="13 16" type="primary">lysS</name>
    <name evidence="16" type="ORF">D9V69_02180</name>
</gene>
<dbReference type="PANTHER" id="PTHR42918">
    <property type="entry name" value="LYSYL-TRNA SYNTHETASE"/>
    <property type="match status" value="1"/>
</dbReference>
<accession>A0A4D6XYY9</accession>
<evidence type="ECO:0000313" key="17">
    <source>
        <dbReference type="Proteomes" id="UP000298773"/>
    </source>
</evidence>
<comment type="cofactor">
    <cofactor evidence="13 14">
        <name>Mg(2+)</name>
        <dbReference type="ChEBI" id="CHEBI:18420"/>
    </cofactor>
    <text evidence="13 14">Binds 3 Mg(2+) ions per subunit.</text>
</comment>
<dbReference type="FunFam" id="2.40.50.140:FF:000024">
    <property type="entry name" value="Lysine--tRNA ligase"/>
    <property type="match status" value="1"/>
</dbReference>
<dbReference type="SUPFAM" id="SSF55681">
    <property type="entry name" value="Class II aaRS and biotin synthetases"/>
    <property type="match status" value="1"/>
</dbReference>
<comment type="subcellular location">
    <subcellularLocation>
        <location evidence="1 13">Cytoplasm</location>
    </subcellularLocation>
</comment>
<evidence type="ECO:0000256" key="8">
    <source>
        <dbReference type="ARBA" id="ARBA00022840"/>
    </source>
</evidence>
<dbReference type="Pfam" id="PF00152">
    <property type="entry name" value="tRNA-synt_2"/>
    <property type="match status" value="1"/>
</dbReference>
<evidence type="ECO:0000256" key="3">
    <source>
        <dbReference type="ARBA" id="ARBA00011738"/>
    </source>
</evidence>
<dbReference type="CDD" id="cd00775">
    <property type="entry name" value="LysRS_core"/>
    <property type="match status" value="1"/>
</dbReference>
<dbReference type="InterPro" id="IPR002313">
    <property type="entry name" value="Lys-tRNA-ligase_II"/>
</dbReference>
<evidence type="ECO:0000256" key="11">
    <source>
        <dbReference type="ARBA" id="ARBA00023146"/>
    </source>
</evidence>
<dbReference type="GO" id="GO:0004824">
    <property type="term" value="F:lysine-tRNA ligase activity"/>
    <property type="evidence" value="ECO:0007669"/>
    <property type="project" value="UniProtKB-UniRule"/>
</dbReference>
<dbReference type="GO" id="GO:0000287">
    <property type="term" value="F:magnesium ion binding"/>
    <property type="evidence" value="ECO:0007669"/>
    <property type="project" value="UniProtKB-UniRule"/>
</dbReference>
<comment type="similarity">
    <text evidence="2 13">Belongs to the class-II aminoacyl-tRNA synthetase family.</text>
</comment>
<feature type="domain" description="Aminoacyl-transfer RNA synthetases class-II family profile" evidence="15">
    <location>
        <begin position="182"/>
        <end position="494"/>
    </location>
</feature>
<dbReference type="SUPFAM" id="SSF50249">
    <property type="entry name" value="Nucleic acid-binding proteins"/>
    <property type="match status" value="1"/>
</dbReference>
<feature type="binding site" evidence="13">
    <location>
        <position position="417"/>
    </location>
    <ligand>
        <name>Mg(2+)</name>
        <dbReference type="ChEBI" id="CHEBI:18420"/>
        <label>2</label>
    </ligand>
</feature>
<evidence type="ECO:0000256" key="7">
    <source>
        <dbReference type="ARBA" id="ARBA00022741"/>
    </source>
</evidence>
<dbReference type="Pfam" id="PF01336">
    <property type="entry name" value="tRNA_anti-codon"/>
    <property type="match status" value="1"/>
</dbReference>
<evidence type="ECO:0000259" key="15">
    <source>
        <dbReference type="PROSITE" id="PS50862"/>
    </source>
</evidence>
<organism evidence="16 17">
    <name type="scientific">Buchnera aphidicola</name>
    <name type="common">Hyadaphis tataricae</name>
    <dbReference type="NCBI Taxonomy" id="1241859"/>
    <lineage>
        <taxon>Bacteria</taxon>
        <taxon>Pseudomonadati</taxon>
        <taxon>Pseudomonadota</taxon>
        <taxon>Gammaproteobacteria</taxon>
        <taxon>Enterobacterales</taxon>
        <taxon>Erwiniaceae</taxon>
        <taxon>Buchnera</taxon>
    </lineage>
</organism>
<dbReference type="InterPro" id="IPR044136">
    <property type="entry name" value="Lys-tRNA-ligase_II_N"/>
</dbReference>
<evidence type="ECO:0000256" key="9">
    <source>
        <dbReference type="ARBA" id="ARBA00022842"/>
    </source>
</evidence>
<evidence type="ECO:0000256" key="6">
    <source>
        <dbReference type="ARBA" id="ARBA00022723"/>
    </source>
</evidence>
<feature type="binding site" evidence="13">
    <location>
        <position position="410"/>
    </location>
    <ligand>
        <name>Mg(2+)</name>
        <dbReference type="ChEBI" id="CHEBI:18420"/>
        <label>1</label>
    </ligand>
</feature>
<keyword evidence="8 13" id="KW-0067">ATP-binding</keyword>
<keyword evidence="4 13" id="KW-0963">Cytoplasm</keyword>
<evidence type="ECO:0000256" key="4">
    <source>
        <dbReference type="ARBA" id="ARBA00022490"/>
    </source>
</evidence>
<evidence type="ECO:0000256" key="14">
    <source>
        <dbReference type="RuleBase" id="RU000336"/>
    </source>
</evidence>
<dbReference type="HAMAP" id="MF_00252">
    <property type="entry name" value="Lys_tRNA_synth_class2"/>
    <property type="match status" value="1"/>
</dbReference>
<dbReference type="GO" id="GO:0006430">
    <property type="term" value="P:lysyl-tRNA aminoacylation"/>
    <property type="evidence" value="ECO:0007669"/>
    <property type="project" value="UniProtKB-UniRule"/>
</dbReference>
<evidence type="ECO:0000256" key="1">
    <source>
        <dbReference type="ARBA" id="ARBA00004496"/>
    </source>
</evidence>
<dbReference type="Proteomes" id="UP000298773">
    <property type="component" value="Chromosome"/>
</dbReference>
<keyword evidence="6 13" id="KW-0479">Metal-binding</keyword>
<protein>
    <recommendedName>
        <fullName evidence="13">Lysine--tRNA ligase</fullName>
        <ecNumber evidence="13">6.1.1.6</ecNumber>
    </recommendedName>
    <alternativeName>
        <fullName evidence="13">Lysyl-tRNA synthetase</fullName>
        <shortName evidence="13">LysRS</shortName>
    </alternativeName>
</protein>
<dbReference type="NCBIfam" id="TIGR00499">
    <property type="entry name" value="lysS_bact"/>
    <property type="match status" value="1"/>
</dbReference>